<evidence type="ECO:0000313" key="1">
    <source>
        <dbReference type="EMBL" id="MDP9805925.1"/>
    </source>
</evidence>
<accession>A0ABT9NEV4</accession>
<reference evidence="1 2" key="1">
    <citation type="submission" date="2023-07" db="EMBL/GenBank/DDBJ databases">
        <title>Sequencing the genomes of 1000 actinobacteria strains.</title>
        <authorList>
            <person name="Klenk H.-P."/>
        </authorList>
    </citation>
    <scope>NUCLEOTIDE SEQUENCE [LARGE SCALE GENOMIC DNA]</scope>
    <source>
        <strain evidence="1 2">DSM 17163</strain>
    </source>
</reference>
<keyword evidence="2" id="KW-1185">Reference proteome</keyword>
<dbReference type="EMBL" id="JAUSQX010000001">
    <property type="protein sequence ID" value="MDP9805925.1"/>
    <property type="molecule type" value="Genomic_DNA"/>
</dbReference>
<name>A0ABT9NEV4_9ACTO</name>
<protein>
    <submittedName>
        <fullName evidence="1">Uncharacterized protein</fullName>
    </submittedName>
</protein>
<sequence>MPYTIVAIPLMYRGRLAPRPNLSLGCSEQPEQYDKIRGLPANYLTIWWRITLAYGGFAPPGLSVVSDLVHHFINICRRDL</sequence>
<comment type="caution">
    <text evidence="1">The sequence shown here is derived from an EMBL/GenBank/DDBJ whole genome shotgun (WGS) entry which is preliminary data.</text>
</comment>
<gene>
    <name evidence="1" type="ORF">J2S70_000507</name>
</gene>
<evidence type="ECO:0000313" key="2">
    <source>
        <dbReference type="Proteomes" id="UP001243212"/>
    </source>
</evidence>
<organism evidence="1 2">
    <name type="scientific">Trueperella bonasi</name>
    <dbReference type="NCBI Taxonomy" id="312286"/>
    <lineage>
        <taxon>Bacteria</taxon>
        <taxon>Bacillati</taxon>
        <taxon>Actinomycetota</taxon>
        <taxon>Actinomycetes</taxon>
        <taxon>Actinomycetales</taxon>
        <taxon>Actinomycetaceae</taxon>
        <taxon>Trueperella</taxon>
    </lineage>
</organism>
<dbReference type="Proteomes" id="UP001243212">
    <property type="component" value="Unassembled WGS sequence"/>
</dbReference>
<proteinExistence type="predicted"/>